<gene>
    <name evidence="8" type="ORF">Pla100_25580</name>
</gene>
<protein>
    <submittedName>
        <fullName evidence="8">Cytochrome P450-SU2</fullName>
        <ecNumber evidence="8">1.14.-.-</ecNumber>
    </submittedName>
</protein>
<dbReference type="PROSITE" id="PS51404">
    <property type="entry name" value="DYP_PEROXIDASE"/>
    <property type="match status" value="1"/>
</dbReference>
<evidence type="ECO:0000256" key="5">
    <source>
        <dbReference type="ARBA" id="ARBA00023002"/>
    </source>
</evidence>
<evidence type="ECO:0000256" key="1">
    <source>
        <dbReference type="ARBA" id="ARBA00001970"/>
    </source>
</evidence>
<dbReference type="Pfam" id="PF00067">
    <property type="entry name" value="p450"/>
    <property type="match status" value="1"/>
</dbReference>
<feature type="domain" description="DyP dimeric alpha+beta barrel" evidence="7">
    <location>
        <begin position="12"/>
        <end position="154"/>
    </location>
</feature>
<dbReference type="Gene3D" id="1.10.630.10">
    <property type="entry name" value="Cytochrome P450"/>
    <property type="match status" value="1"/>
</dbReference>
<evidence type="ECO:0000256" key="3">
    <source>
        <dbReference type="ARBA" id="ARBA00022559"/>
    </source>
</evidence>
<name>A0A5C6ADB4_9BACT</name>
<dbReference type="InterPro" id="IPR017972">
    <property type="entry name" value="Cyt_P450_CS"/>
</dbReference>
<dbReference type="SUPFAM" id="SSF48264">
    <property type="entry name" value="Cytochrome P450"/>
    <property type="match status" value="1"/>
</dbReference>
<evidence type="ECO:0000256" key="2">
    <source>
        <dbReference type="ARBA" id="ARBA00010617"/>
    </source>
</evidence>
<comment type="caution">
    <text evidence="8">The sequence shown here is derived from an EMBL/GenBank/DDBJ whole genome shotgun (WGS) entry which is preliminary data.</text>
</comment>
<dbReference type="GO" id="GO:0020037">
    <property type="term" value="F:heme binding"/>
    <property type="evidence" value="ECO:0007669"/>
    <property type="project" value="InterPro"/>
</dbReference>
<dbReference type="InterPro" id="IPR011008">
    <property type="entry name" value="Dimeric_a/b-barrel"/>
</dbReference>
<comment type="cofactor">
    <cofactor evidence="1">
        <name>heme b</name>
        <dbReference type="ChEBI" id="CHEBI:60344"/>
    </cofactor>
</comment>
<evidence type="ECO:0000313" key="8">
    <source>
        <dbReference type="EMBL" id="TWT97406.1"/>
    </source>
</evidence>
<dbReference type="InterPro" id="IPR001128">
    <property type="entry name" value="Cyt_P450"/>
</dbReference>
<dbReference type="SUPFAM" id="SSF54909">
    <property type="entry name" value="Dimeric alpha+beta barrel"/>
    <property type="match status" value="1"/>
</dbReference>
<dbReference type="RefSeq" id="WP_146577996.1">
    <property type="nucleotide sequence ID" value="NZ_SJPM01000004.1"/>
</dbReference>
<dbReference type="GO" id="GO:0016705">
    <property type="term" value="F:oxidoreductase activity, acting on paired donors, with incorporation or reduction of molecular oxygen"/>
    <property type="evidence" value="ECO:0007669"/>
    <property type="project" value="InterPro"/>
</dbReference>
<keyword evidence="9" id="KW-1185">Reference proteome</keyword>
<evidence type="ECO:0000256" key="4">
    <source>
        <dbReference type="ARBA" id="ARBA00022723"/>
    </source>
</evidence>
<dbReference type="EMBL" id="SJPM01000004">
    <property type="protein sequence ID" value="TWT97406.1"/>
    <property type="molecule type" value="Genomic_DNA"/>
</dbReference>
<evidence type="ECO:0000313" key="9">
    <source>
        <dbReference type="Proteomes" id="UP000316213"/>
    </source>
</evidence>
<dbReference type="GO" id="GO:0004601">
    <property type="term" value="F:peroxidase activity"/>
    <property type="evidence" value="ECO:0007669"/>
    <property type="project" value="UniProtKB-KW"/>
</dbReference>
<dbReference type="GO" id="GO:0004497">
    <property type="term" value="F:monooxygenase activity"/>
    <property type="evidence" value="ECO:0007669"/>
    <property type="project" value="InterPro"/>
</dbReference>
<dbReference type="PROSITE" id="PS00086">
    <property type="entry name" value="CYTOCHROME_P450"/>
    <property type="match status" value="1"/>
</dbReference>
<dbReference type="EC" id="1.14.-.-" evidence="8"/>
<comment type="similarity">
    <text evidence="2">Belongs to the cytochrome P450 family.</text>
</comment>
<keyword evidence="4" id="KW-0479">Metal-binding</keyword>
<keyword evidence="3" id="KW-0575">Peroxidase</keyword>
<dbReference type="InterPro" id="IPR006314">
    <property type="entry name" value="Dyp_peroxidase"/>
</dbReference>
<evidence type="ECO:0000256" key="6">
    <source>
        <dbReference type="ARBA" id="ARBA00023004"/>
    </source>
</evidence>
<accession>A0A5C6ADB4</accession>
<dbReference type="PANTHER" id="PTHR46696">
    <property type="entry name" value="P450, PUTATIVE (EUROFUNG)-RELATED"/>
    <property type="match status" value="1"/>
</dbReference>
<dbReference type="OrthoDB" id="236246at2"/>
<dbReference type="PRINTS" id="PR00359">
    <property type="entry name" value="BP450"/>
</dbReference>
<dbReference type="Proteomes" id="UP000316213">
    <property type="component" value="Unassembled WGS sequence"/>
</dbReference>
<proteinExistence type="inferred from homology"/>
<dbReference type="GO" id="GO:0005506">
    <property type="term" value="F:iron ion binding"/>
    <property type="evidence" value="ECO:0007669"/>
    <property type="project" value="InterPro"/>
</dbReference>
<keyword evidence="5 8" id="KW-0560">Oxidoreductase</keyword>
<sequence length="935" mass="104648">MVSPQPALDLTDIQGNILRGYGFPFSRYLFCRILDPSESHDGLSARRTISGLIPDITTSEWWRGEKPQQTLNIAISYPGLQKLKLPAESLAGFPFEFQEGMLKRSINLNHVRKNSPEHWETIWRQESVDLLLVINALSEDAREQMTSNVQARIEQHGGILILGSQDGAALVVDGEPTKKEHFGYTDGIGNPDILGSGIPARPGRGVPVPGGKWEPVKTGEFLLGYLDEGGEVPASPRPHLLSRNSSFLVYLKLHQNVAAFREFTKKQAEHYPGGEELVKAKMIGRWDDGTPMQLCPFHKDASVANDPMRNNDFSYADDPDGTRVPLGSHVRRMNPRDTFGFDGRLACRHRIARRGLPYGKWVPYDQTADDTEERGINFMVVNASINRQFEFVWKEWVNYGNDFGLGNDRDPIMGNHTGQGSMVIPGDPERPEAQPAHFLTDIPQFVELRGGGYFFLPSLTALRLIAQGRVMEELSTYDPAATLPPAVDTPAVPPPDIDPPRRDPTDAMKPQSFWAWLSSLPSRLFAAVGAWISAAMSAWIAKHQLTFFWLLRTFKPIFKKGDVYLVARYRDVVEVLNAKQAFFVTYGEKMSRLTNGGEFFLGMQPSETYERDVSNMREATRRTDAAQIIVPSIQQSADAIIKKSEGHLNVATDLGLIVPTHLTRDYLGITNDDDMRFAEHASLMFRYLFIPDNPPEVDAKALRAATECREAIDQQIQDQKKNPNEMTVLGRCLQMQRDGFERMDDVQIRSNLLGLLVGMIPTTAKCVAQALDQLLDRPQQLAGAQQAALANDDELLSKYVFEALRFNPQNPGLFRVVAEDYRLAGKRLPVGARVVALTWSAMFDRRELDSPNEFRIDRPASHYLHFGAGMHECFGQRISQLQIPGILKPLLQQPGLRRAEGDSGRLQMAGPFPSSLIVDFNPPTIPPDTRRSPDA</sequence>
<dbReference type="PANTHER" id="PTHR46696:SF1">
    <property type="entry name" value="CYTOCHROME P450 YJIB-RELATED"/>
    <property type="match status" value="1"/>
</dbReference>
<keyword evidence="6" id="KW-0408">Iron</keyword>
<dbReference type="InterPro" id="IPR036396">
    <property type="entry name" value="Cyt_P450_sf"/>
</dbReference>
<dbReference type="Pfam" id="PF21105">
    <property type="entry name" value="DyP_N"/>
    <property type="match status" value="1"/>
</dbReference>
<evidence type="ECO:0000259" key="7">
    <source>
        <dbReference type="Pfam" id="PF21105"/>
    </source>
</evidence>
<organism evidence="8 9">
    <name type="scientific">Neorhodopirellula pilleata</name>
    <dbReference type="NCBI Taxonomy" id="2714738"/>
    <lineage>
        <taxon>Bacteria</taxon>
        <taxon>Pseudomonadati</taxon>
        <taxon>Planctomycetota</taxon>
        <taxon>Planctomycetia</taxon>
        <taxon>Pirellulales</taxon>
        <taxon>Pirellulaceae</taxon>
        <taxon>Neorhodopirellula</taxon>
    </lineage>
</organism>
<dbReference type="InterPro" id="IPR002397">
    <property type="entry name" value="Cyt_P450_B"/>
</dbReference>
<reference evidence="8 9" key="1">
    <citation type="submission" date="2019-02" db="EMBL/GenBank/DDBJ databases">
        <title>Deep-cultivation of Planctomycetes and their phenomic and genomic characterization uncovers novel biology.</title>
        <authorList>
            <person name="Wiegand S."/>
            <person name="Jogler M."/>
            <person name="Boedeker C."/>
            <person name="Pinto D."/>
            <person name="Vollmers J."/>
            <person name="Rivas-Marin E."/>
            <person name="Kohn T."/>
            <person name="Peeters S.H."/>
            <person name="Heuer A."/>
            <person name="Rast P."/>
            <person name="Oberbeckmann S."/>
            <person name="Bunk B."/>
            <person name="Jeske O."/>
            <person name="Meyerdierks A."/>
            <person name="Storesund J.E."/>
            <person name="Kallscheuer N."/>
            <person name="Luecker S."/>
            <person name="Lage O.M."/>
            <person name="Pohl T."/>
            <person name="Merkel B.J."/>
            <person name="Hornburger P."/>
            <person name="Mueller R.-W."/>
            <person name="Bruemmer F."/>
            <person name="Labrenz M."/>
            <person name="Spormann A.M."/>
            <person name="Op Den Camp H."/>
            <person name="Overmann J."/>
            <person name="Amann R."/>
            <person name="Jetten M.S.M."/>
            <person name="Mascher T."/>
            <person name="Medema M.H."/>
            <person name="Devos D.P."/>
            <person name="Kaster A.-K."/>
            <person name="Ovreas L."/>
            <person name="Rohde M."/>
            <person name="Galperin M.Y."/>
            <person name="Jogler C."/>
        </authorList>
    </citation>
    <scope>NUCLEOTIDE SEQUENCE [LARGE SCALE GENOMIC DNA]</scope>
    <source>
        <strain evidence="8 9">Pla100</strain>
    </source>
</reference>
<dbReference type="InterPro" id="IPR049509">
    <property type="entry name" value="DyP_N"/>
</dbReference>
<dbReference type="AlphaFoldDB" id="A0A5C6ADB4"/>